<dbReference type="PANTHER" id="PTHR10168">
    <property type="entry name" value="GLUTAREDOXIN"/>
    <property type="match status" value="1"/>
</dbReference>
<dbReference type="PROSITE" id="PS51354">
    <property type="entry name" value="GLUTAREDOXIN_2"/>
    <property type="match status" value="1"/>
</dbReference>
<keyword evidence="3" id="KW-0963">Cytoplasm</keyword>
<comment type="subcellular location">
    <subcellularLocation>
        <location evidence="1">Cytoplasm</location>
    </subcellularLocation>
</comment>
<dbReference type="Gene3D" id="3.40.30.10">
    <property type="entry name" value="Glutaredoxin"/>
    <property type="match status" value="1"/>
</dbReference>
<dbReference type="OrthoDB" id="418495at2759"/>
<evidence type="ECO:0000256" key="3">
    <source>
        <dbReference type="ARBA" id="ARBA00022490"/>
    </source>
</evidence>
<dbReference type="InterPro" id="IPR011905">
    <property type="entry name" value="GlrX-like_pln_2"/>
</dbReference>
<evidence type="ECO:0000256" key="1">
    <source>
        <dbReference type="ARBA" id="ARBA00004496"/>
    </source>
</evidence>
<evidence type="ECO:0000259" key="5">
    <source>
        <dbReference type="Pfam" id="PF00462"/>
    </source>
</evidence>
<dbReference type="AlphaFoldDB" id="A0A200QKP4"/>
<dbReference type="InterPro" id="IPR036249">
    <property type="entry name" value="Thioredoxin-like_sf"/>
</dbReference>
<organism evidence="6 7">
    <name type="scientific">Macleaya cordata</name>
    <name type="common">Five-seeded plume-poppy</name>
    <name type="synonym">Bocconia cordata</name>
    <dbReference type="NCBI Taxonomy" id="56857"/>
    <lineage>
        <taxon>Eukaryota</taxon>
        <taxon>Viridiplantae</taxon>
        <taxon>Streptophyta</taxon>
        <taxon>Embryophyta</taxon>
        <taxon>Tracheophyta</taxon>
        <taxon>Spermatophyta</taxon>
        <taxon>Magnoliopsida</taxon>
        <taxon>Ranunculales</taxon>
        <taxon>Papaveraceae</taxon>
        <taxon>Papaveroideae</taxon>
        <taxon>Macleaya</taxon>
    </lineage>
</organism>
<proteinExistence type="inferred from homology"/>
<dbReference type="InterPro" id="IPR002109">
    <property type="entry name" value="Glutaredoxin"/>
</dbReference>
<evidence type="ECO:0000313" key="6">
    <source>
        <dbReference type="EMBL" id="OVA11103.1"/>
    </source>
</evidence>
<gene>
    <name evidence="6" type="ORF">BVC80_1741g91</name>
</gene>
<dbReference type="Proteomes" id="UP000195402">
    <property type="component" value="Unassembled WGS sequence"/>
</dbReference>
<dbReference type="FunCoup" id="A0A200QKP4">
    <property type="interactions" value="32"/>
</dbReference>
<dbReference type="InParanoid" id="A0A200QKP4"/>
<sequence>MQQALLPYRTWLPISTSESLSIDRPSSSSINDSSKGIRHVDFYKAVGGGGGGGAAGGGGRNISNVNMMMIRSMVMENAIIIFGRRGCCMCHVVKRLLLALGVNPAVYEVDREEDEALVIDELTKLAGDVGGGGGGDNRPQFPSVYIGGRLFGGLDQLMAAHISGELIPILKKAGALWL</sequence>
<name>A0A200QKP4_MACCD</name>
<keyword evidence="7" id="KW-1185">Reference proteome</keyword>
<dbReference type="NCBIfam" id="TIGR02189">
    <property type="entry name" value="GlrX-like_plant"/>
    <property type="match status" value="1"/>
</dbReference>
<reference evidence="6 7" key="1">
    <citation type="journal article" date="2017" name="Mol. Plant">
        <title>The Genome of Medicinal Plant Macleaya cordata Provides New Insights into Benzylisoquinoline Alkaloids Metabolism.</title>
        <authorList>
            <person name="Liu X."/>
            <person name="Liu Y."/>
            <person name="Huang P."/>
            <person name="Ma Y."/>
            <person name="Qing Z."/>
            <person name="Tang Q."/>
            <person name="Cao H."/>
            <person name="Cheng P."/>
            <person name="Zheng Y."/>
            <person name="Yuan Z."/>
            <person name="Zhou Y."/>
            <person name="Liu J."/>
            <person name="Tang Z."/>
            <person name="Zhuo Y."/>
            <person name="Zhang Y."/>
            <person name="Yu L."/>
            <person name="Huang J."/>
            <person name="Yang P."/>
            <person name="Peng Q."/>
            <person name="Zhang J."/>
            <person name="Jiang W."/>
            <person name="Zhang Z."/>
            <person name="Lin K."/>
            <person name="Ro D.K."/>
            <person name="Chen X."/>
            <person name="Xiong X."/>
            <person name="Shang Y."/>
            <person name="Huang S."/>
            <person name="Zeng J."/>
        </authorList>
    </citation>
    <scope>NUCLEOTIDE SEQUENCE [LARGE SCALE GENOMIC DNA]</scope>
    <source>
        <strain evidence="7">cv. BLH2017</strain>
        <tissue evidence="6">Root</tissue>
    </source>
</reference>
<dbReference type="Pfam" id="PF00462">
    <property type="entry name" value="Glutaredoxin"/>
    <property type="match status" value="1"/>
</dbReference>
<evidence type="ECO:0000313" key="7">
    <source>
        <dbReference type="Proteomes" id="UP000195402"/>
    </source>
</evidence>
<evidence type="ECO:0000256" key="4">
    <source>
        <dbReference type="ARBA" id="ARBA00023284"/>
    </source>
</evidence>
<dbReference type="EMBL" id="MVGT01001732">
    <property type="protein sequence ID" value="OVA11103.1"/>
    <property type="molecule type" value="Genomic_DNA"/>
</dbReference>
<dbReference type="STRING" id="56857.A0A200QKP4"/>
<protein>
    <submittedName>
        <fullName evidence="6">Glutaredoxin</fullName>
    </submittedName>
</protein>
<comment type="similarity">
    <text evidence="2">Belongs to the glutaredoxin family. CC-type subfamily.</text>
</comment>
<dbReference type="SUPFAM" id="SSF52833">
    <property type="entry name" value="Thioredoxin-like"/>
    <property type="match status" value="1"/>
</dbReference>
<accession>A0A200QKP4</accession>
<keyword evidence="4" id="KW-0676">Redox-active center</keyword>
<dbReference type="GO" id="GO:0005737">
    <property type="term" value="C:cytoplasm"/>
    <property type="evidence" value="ECO:0007669"/>
    <property type="project" value="UniProtKB-SubCell"/>
</dbReference>
<evidence type="ECO:0000256" key="2">
    <source>
        <dbReference type="ARBA" id="ARBA00007568"/>
    </source>
</evidence>
<comment type="caution">
    <text evidence="6">The sequence shown here is derived from an EMBL/GenBank/DDBJ whole genome shotgun (WGS) entry which is preliminary data.</text>
</comment>
<feature type="domain" description="Glutaredoxin" evidence="5">
    <location>
        <begin position="79"/>
        <end position="150"/>
    </location>
</feature>
<dbReference type="CDD" id="cd03419">
    <property type="entry name" value="GRX_GRXh_1_2_like"/>
    <property type="match status" value="1"/>
</dbReference>
<dbReference type="OMA" id="MVMENAI"/>